<dbReference type="Gene3D" id="3.40.50.10140">
    <property type="entry name" value="Toll/interleukin-1 receptor homology (TIR) domain"/>
    <property type="match status" value="1"/>
</dbReference>
<dbReference type="SUPFAM" id="SSF52200">
    <property type="entry name" value="Toll/Interleukin receptor TIR domain"/>
    <property type="match status" value="1"/>
</dbReference>
<dbReference type="InterPro" id="IPR000157">
    <property type="entry name" value="TIR_dom"/>
</dbReference>
<comment type="caution">
    <text evidence="2">The sequence shown here is derived from an EMBL/GenBank/DDBJ whole genome shotgun (WGS) entry which is preliminary data.</text>
</comment>
<dbReference type="Gene3D" id="3.40.50.150">
    <property type="entry name" value="Vaccinia Virus protein VP39"/>
    <property type="match status" value="1"/>
</dbReference>
<evidence type="ECO:0000313" key="3">
    <source>
        <dbReference type="Proteomes" id="UP000824110"/>
    </source>
</evidence>
<accession>A0A9D1MJZ5</accession>
<name>A0A9D1MJZ5_9FIRM</name>
<dbReference type="AlphaFoldDB" id="A0A9D1MJZ5"/>
<dbReference type="Pfam" id="PF13676">
    <property type="entry name" value="TIR_2"/>
    <property type="match status" value="1"/>
</dbReference>
<dbReference type="PROSITE" id="PS50104">
    <property type="entry name" value="TIR"/>
    <property type="match status" value="1"/>
</dbReference>
<keyword evidence="2" id="KW-0675">Receptor</keyword>
<protein>
    <submittedName>
        <fullName evidence="2">Toll/interleukin-1 receptor domain-containing protein</fullName>
    </submittedName>
</protein>
<dbReference type="Proteomes" id="UP000824110">
    <property type="component" value="Unassembled WGS sequence"/>
</dbReference>
<dbReference type="InterPro" id="IPR035897">
    <property type="entry name" value="Toll_tir_struct_dom_sf"/>
</dbReference>
<dbReference type="SUPFAM" id="SSF53335">
    <property type="entry name" value="S-adenosyl-L-methionine-dependent methyltransferases"/>
    <property type="match status" value="1"/>
</dbReference>
<reference evidence="2" key="1">
    <citation type="submission" date="2020-10" db="EMBL/GenBank/DDBJ databases">
        <authorList>
            <person name="Gilroy R."/>
        </authorList>
    </citation>
    <scope>NUCLEOTIDE SEQUENCE</scope>
    <source>
        <strain evidence="2">CHK195-12923</strain>
    </source>
</reference>
<gene>
    <name evidence="2" type="ORF">IAB69_02205</name>
</gene>
<reference evidence="2" key="2">
    <citation type="journal article" date="2021" name="PeerJ">
        <title>Extensive microbial diversity within the chicken gut microbiome revealed by metagenomics and culture.</title>
        <authorList>
            <person name="Gilroy R."/>
            <person name="Ravi A."/>
            <person name="Getino M."/>
            <person name="Pursley I."/>
            <person name="Horton D.L."/>
            <person name="Alikhan N.F."/>
            <person name="Baker D."/>
            <person name="Gharbi K."/>
            <person name="Hall N."/>
            <person name="Watson M."/>
            <person name="Adriaenssens E.M."/>
            <person name="Foster-Nyarko E."/>
            <person name="Jarju S."/>
            <person name="Secka A."/>
            <person name="Antonio M."/>
            <person name="Oren A."/>
            <person name="Chaudhuri R.R."/>
            <person name="La Ragione R."/>
            <person name="Hildebrand F."/>
            <person name="Pallen M.J."/>
        </authorList>
    </citation>
    <scope>NUCLEOTIDE SEQUENCE</scope>
    <source>
        <strain evidence="2">CHK195-12923</strain>
    </source>
</reference>
<sequence>MDVFISYEHQSKSIADNICAVLESKGIRCWYAPRDVYGDYATSIVEAIESCKVFVLILNCDSSNSPHVLNEVEIAYQRILKGEIAIVPFKVDAGLLSKAMEYYVKRLHWIDAVSAPLEKAISQLYEQLVPILGIKEQPAAPSAEAQPVNTDRKGVTYYSPDDFVEMQRLQLEDELLFEYEKPLYDKLMFDKEGLDVLDLSVLNPRSTIRRFNRAEVKNVVALSYSDGVIAEGNDLSSEMEGIGFYKFNPAQDSVYDDLPPIMHKAGVEQFDLINLTMAFLDLKNPFKTLNRLKKFLRPGGMMFVRDVDDGVVFAYPDRDKLFEQFKEFYKYDTLSGSRNSARQVFNVMKKLGAKQVKLERCGINTASMDYDHKRLLFKSWFSFIPNDFRQILKEQPNNEKAKEVMNWVDEYYDDLEEEFFGDDFLFNSGYFIYTVLF</sequence>
<organism evidence="2 3">
    <name type="scientific">Candidatus Coproplasma excrementigallinarum</name>
    <dbReference type="NCBI Taxonomy" id="2840747"/>
    <lineage>
        <taxon>Bacteria</taxon>
        <taxon>Bacillati</taxon>
        <taxon>Bacillota</taxon>
        <taxon>Clostridia</taxon>
        <taxon>Eubacteriales</taxon>
        <taxon>Candidatus Coproplasma</taxon>
    </lineage>
</organism>
<evidence type="ECO:0000259" key="1">
    <source>
        <dbReference type="PROSITE" id="PS50104"/>
    </source>
</evidence>
<dbReference type="GO" id="GO:0007165">
    <property type="term" value="P:signal transduction"/>
    <property type="evidence" value="ECO:0007669"/>
    <property type="project" value="InterPro"/>
</dbReference>
<proteinExistence type="predicted"/>
<dbReference type="InterPro" id="IPR029063">
    <property type="entry name" value="SAM-dependent_MTases_sf"/>
</dbReference>
<evidence type="ECO:0000313" key="2">
    <source>
        <dbReference type="EMBL" id="HIU61443.1"/>
    </source>
</evidence>
<feature type="domain" description="TIR" evidence="1">
    <location>
        <begin position="1"/>
        <end position="128"/>
    </location>
</feature>
<dbReference type="EMBL" id="DVNE01000021">
    <property type="protein sequence ID" value="HIU61443.1"/>
    <property type="molecule type" value="Genomic_DNA"/>
</dbReference>